<dbReference type="AlphaFoldDB" id="A0A8D8QFB5"/>
<feature type="signal peptide" evidence="4">
    <location>
        <begin position="1"/>
        <end position="28"/>
    </location>
</feature>
<dbReference type="Pfam" id="PF00560">
    <property type="entry name" value="LRR_1"/>
    <property type="match status" value="1"/>
</dbReference>
<name>A0A8D8QFB5_9HEMI</name>
<dbReference type="PANTHER" id="PTHR24369">
    <property type="entry name" value="ANTIGEN BSP, PUTATIVE-RELATED"/>
    <property type="match status" value="1"/>
</dbReference>
<keyword evidence="3" id="KW-1133">Transmembrane helix</keyword>
<dbReference type="InterPro" id="IPR050541">
    <property type="entry name" value="LRR_TM_domain-containing"/>
</dbReference>
<dbReference type="PROSITE" id="PS51450">
    <property type="entry name" value="LRR"/>
    <property type="match status" value="4"/>
</dbReference>
<keyword evidence="3" id="KW-0812">Transmembrane</keyword>
<dbReference type="SUPFAM" id="SSF52058">
    <property type="entry name" value="L domain-like"/>
    <property type="match status" value="1"/>
</dbReference>
<dbReference type="Pfam" id="PF13516">
    <property type="entry name" value="LRR_6"/>
    <property type="match status" value="1"/>
</dbReference>
<evidence type="ECO:0000256" key="2">
    <source>
        <dbReference type="ARBA" id="ARBA00022737"/>
    </source>
</evidence>
<organism evidence="5">
    <name type="scientific">Cacopsylla melanoneura</name>
    <dbReference type="NCBI Taxonomy" id="428564"/>
    <lineage>
        <taxon>Eukaryota</taxon>
        <taxon>Metazoa</taxon>
        <taxon>Ecdysozoa</taxon>
        <taxon>Arthropoda</taxon>
        <taxon>Hexapoda</taxon>
        <taxon>Insecta</taxon>
        <taxon>Pterygota</taxon>
        <taxon>Neoptera</taxon>
        <taxon>Paraneoptera</taxon>
        <taxon>Hemiptera</taxon>
        <taxon>Sternorrhyncha</taxon>
        <taxon>Psylloidea</taxon>
        <taxon>Psyllidae</taxon>
        <taxon>Psyllinae</taxon>
        <taxon>Cacopsylla</taxon>
    </lineage>
</organism>
<dbReference type="InterPro" id="IPR001611">
    <property type="entry name" value="Leu-rich_rpt"/>
</dbReference>
<proteinExistence type="predicted"/>
<sequence>MSINIFSVLDIMLPQVTVFLFLIHSSLSVMCPYMCECALDNRGRYEIVCRRGEMFNPIPVGQMDTGTEVIKIIPSEEHPNHLTIGPIFKELQHLEELHITNSFIPAIGIHPFWGVPSLRYLNLTHNNITSVLESNFKGLFNLQEVYLDHNKIESIPSGAFMHLSDLKVLSLSHNRISKLSPRLFLKLSKLRSLDLSYNDLVEFGPEIFKDIRDLREFKCRSCGLANINPMMYSILADLTYLDLGYNQLKYLLADELQDLKKLETLFLDGNHFPVILEKSFSSQFNLQVLCLQRNRLAKVTTTAFANLSKLIELDISYNKLDRLEIATFDPIESSLRDMKISGNNIPLPDVKYVLDKLVKLRALSIADMNYTTIPKGLFKMNAHMKFLNLSGNNLQDIHNLLYQSNLKLTDLDLSRNKFKGFDEKMSNRLDTIENLYLGSNPFICDLCDVGSMVSRVNISDAFKTALCYEPEHLRDRKIGEISFSEFDWCVAGPRDAGIGIGSLTRETSIGFMFAVVLIVLVSSILVISACLYTRKHAAYYYTHEEKRAAAQTPGDRETIFSNNGITVIDGLLTKSKKTVTIATIDEITKDPELQILSNVNNNI</sequence>
<evidence type="ECO:0000256" key="3">
    <source>
        <dbReference type="SAM" id="Phobius"/>
    </source>
</evidence>
<protein>
    <submittedName>
        <fullName evidence="5">Insulin-like growth factor-binding protein complex acid labile subunit</fullName>
    </submittedName>
</protein>
<feature type="transmembrane region" description="Helical" evidence="3">
    <location>
        <begin position="509"/>
        <end position="532"/>
    </location>
</feature>
<keyword evidence="2" id="KW-0677">Repeat</keyword>
<dbReference type="EMBL" id="HBUF01073150">
    <property type="protein sequence ID" value="CAG6630297.1"/>
    <property type="molecule type" value="Transcribed_RNA"/>
</dbReference>
<dbReference type="PANTHER" id="PTHR24369:SF213">
    <property type="entry name" value="INSULIN LIKE GROWTH FACTOR BINDING PROTEIN ACID LABILE SUBUNIT"/>
    <property type="match status" value="1"/>
</dbReference>
<keyword evidence="1" id="KW-0433">Leucine-rich repeat</keyword>
<evidence type="ECO:0000313" key="5">
    <source>
        <dbReference type="EMBL" id="CAG6630297.1"/>
    </source>
</evidence>
<reference evidence="5" key="1">
    <citation type="submission" date="2021-05" db="EMBL/GenBank/DDBJ databases">
        <authorList>
            <person name="Alioto T."/>
            <person name="Alioto T."/>
            <person name="Gomez Garrido J."/>
        </authorList>
    </citation>
    <scope>NUCLEOTIDE SEQUENCE</scope>
</reference>
<dbReference type="Pfam" id="PF13855">
    <property type="entry name" value="LRR_8"/>
    <property type="match status" value="3"/>
</dbReference>
<dbReference type="GO" id="GO:0005886">
    <property type="term" value="C:plasma membrane"/>
    <property type="evidence" value="ECO:0007669"/>
    <property type="project" value="TreeGrafter"/>
</dbReference>
<accession>A0A8D8QFB5</accession>
<dbReference type="Gene3D" id="3.80.10.10">
    <property type="entry name" value="Ribonuclease Inhibitor"/>
    <property type="match status" value="3"/>
</dbReference>
<dbReference type="InterPro" id="IPR032675">
    <property type="entry name" value="LRR_dom_sf"/>
</dbReference>
<evidence type="ECO:0000256" key="1">
    <source>
        <dbReference type="ARBA" id="ARBA00022614"/>
    </source>
</evidence>
<dbReference type="SMART" id="SM00365">
    <property type="entry name" value="LRR_SD22"/>
    <property type="match status" value="6"/>
</dbReference>
<dbReference type="SMART" id="SM00369">
    <property type="entry name" value="LRR_TYP"/>
    <property type="match status" value="9"/>
</dbReference>
<dbReference type="InterPro" id="IPR003591">
    <property type="entry name" value="Leu-rich_rpt_typical-subtyp"/>
</dbReference>
<dbReference type="FunFam" id="3.80.10.10:FF:001164">
    <property type="entry name" value="GH01279p"/>
    <property type="match status" value="1"/>
</dbReference>
<keyword evidence="3" id="KW-0472">Membrane</keyword>
<feature type="chain" id="PRO_5034887585" evidence="4">
    <location>
        <begin position="29"/>
        <end position="603"/>
    </location>
</feature>
<evidence type="ECO:0000256" key="4">
    <source>
        <dbReference type="SAM" id="SignalP"/>
    </source>
</evidence>
<keyword evidence="4" id="KW-0732">Signal</keyword>